<sequence>MEKFYQGKNEWKDIRVFDSNDIEQWLELSVSAQVWMAEQLGLPTNECQSLINYWKYWSQTATPAVSPKIFNSAIIDYGEKVKNWYQTKSTKPFIITAASKMKPRHFLL</sequence>
<feature type="non-terminal residue" evidence="1">
    <location>
        <position position="108"/>
    </location>
</feature>
<evidence type="ECO:0000313" key="2">
    <source>
        <dbReference type="Proteomes" id="UP000189670"/>
    </source>
</evidence>
<name>A0A1V1NS82_9BACT</name>
<dbReference type="Proteomes" id="UP000189670">
    <property type="component" value="Unassembled WGS sequence"/>
</dbReference>
<evidence type="ECO:0000313" key="1">
    <source>
        <dbReference type="EMBL" id="ETR65435.1"/>
    </source>
</evidence>
<dbReference type="AlphaFoldDB" id="A0A1V1NS82"/>
<dbReference type="EMBL" id="ATBP01002822">
    <property type="protein sequence ID" value="ETR65435.1"/>
    <property type="molecule type" value="Genomic_DNA"/>
</dbReference>
<reference evidence="2" key="1">
    <citation type="submission" date="2012-11" db="EMBL/GenBank/DDBJ databases">
        <authorList>
            <person name="Lucero-Rivera Y.E."/>
            <person name="Tovar-Ramirez D."/>
        </authorList>
    </citation>
    <scope>NUCLEOTIDE SEQUENCE [LARGE SCALE GENOMIC DNA]</scope>
    <source>
        <strain evidence="2">Araruama</strain>
    </source>
</reference>
<organism evidence="1 2">
    <name type="scientific">Candidatus Magnetoglobus multicellularis str. Araruama</name>
    <dbReference type="NCBI Taxonomy" id="890399"/>
    <lineage>
        <taxon>Bacteria</taxon>
        <taxon>Pseudomonadati</taxon>
        <taxon>Thermodesulfobacteriota</taxon>
        <taxon>Desulfobacteria</taxon>
        <taxon>Desulfobacterales</taxon>
        <taxon>Desulfobacteraceae</taxon>
        <taxon>Candidatus Magnetoglobus</taxon>
    </lineage>
</organism>
<accession>A0A1V1NS82</accession>
<comment type="caution">
    <text evidence="1">The sequence shown here is derived from an EMBL/GenBank/DDBJ whole genome shotgun (WGS) entry which is preliminary data.</text>
</comment>
<protein>
    <submittedName>
        <fullName evidence="1">Uncharacterized protein</fullName>
    </submittedName>
</protein>
<gene>
    <name evidence="1" type="ORF">OMM_14256</name>
</gene>
<proteinExistence type="predicted"/>